<dbReference type="EMBL" id="MVBK01000034">
    <property type="protein sequence ID" value="OOG25894.1"/>
    <property type="molecule type" value="Genomic_DNA"/>
</dbReference>
<protein>
    <submittedName>
        <fullName evidence="1">Uncharacterized protein</fullName>
    </submittedName>
</protein>
<dbReference type="Proteomes" id="UP000189462">
    <property type="component" value="Unassembled WGS sequence"/>
</dbReference>
<reference evidence="1 2" key="1">
    <citation type="submission" date="2017-02" db="EMBL/GenBank/DDBJ databases">
        <title>Genomic diversity within the haloalkaliphilic genus Thioalkalivibrio.</title>
        <authorList>
            <person name="Ahn A.-C."/>
            <person name="Meier-Kolthoff J."/>
            <person name="Overmars L."/>
            <person name="Richter M."/>
            <person name="Woyke T."/>
            <person name="Sorokin D.Y."/>
            <person name="Muyzer G."/>
        </authorList>
    </citation>
    <scope>NUCLEOTIDE SEQUENCE [LARGE SCALE GENOMIC DNA]</scope>
    <source>
        <strain evidence="1 2">ALJD</strain>
    </source>
</reference>
<dbReference type="OrthoDB" id="8563902at2"/>
<evidence type="ECO:0000313" key="2">
    <source>
        <dbReference type="Proteomes" id="UP000189462"/>
    </source>
</evidence>
<name>A0A1V3NLM0_9GAMM</name>
<sequence length="87" mass="9720">MIDEDFLSRELSLPEGRGRDGVVQWHVFRSREAAEAFVPNVKLNDGQKLVGGYTRDSVGPLWWVGVQVSDLDRWGNRSAVNKHGASP</sequence>
<dbReference type="RefSeq" id="WP_077278215.1">
    <property type="nucleotide sequence ID" value="NZ_MVBK01000034.1"/>
</dbReference>
<evidence type="ECO:0000313" key="1">
    <source>
        <dbReference type="EMBL" id="OOG25894.1"/>
    </source>
</evidence>
<gene>
    <name evidence="1" type="ORF">B1C78_05870</name>
</gene>
<dbReference type="AlphaFoldDB" id="A0A1V3NLM0"/>
<comment type="caution">
    <text evidence="1">The sequence shown here is derived from an EMBL/GenBank/DDBJ whole genome shotgun (WGS) entry which is preliminary data.</text>
</comment>
<organism evidence="1 2">
    <name type="scientific">Thioalkalivibrio denitrificans</name>
    <dbReference type="NCBI Taxonomy" id="108003"/>
    <lineage>
        <taxon>Bacteria</taxon>
        <taxon>Pseudomonadati</taxon>
        <taxon>Pseudomonadota</taxon>
        <taxon>Gammaproteobacteria</taxon>
        <taxon>Chromatiales</taxon>
        <taxon>Ectothiorhodospiraceae</taxon>
        <taxon>Thioalkalivibrio</taxon>
    </lineage>
</organism>
<keyword evidence="2" id="KW-1185">Reference proteome</keyword>
<proteinExistence type="predicted"/>
<accession>A0A1V3NLM0</accession>